<proteinExistence type="predicted"/>
<dbReference type="NCBIfam" id="TIGR03765">
    <property type="entry name" value="ICE_PFL_4695"/>
    <property type="match status" value="1"/>
</dbReference>
<evidence type="ECO:0000313" key="2">
    <source>
        <dbReference type="EMBL" id="THF64849.1"/>
    </source>
</evidence>
<feature type="signal peptide" evidence="1">
    <location>
        <begin position="1"/>
        <end position="24"/>
    </location>
</feature>
<dbReference type="AlphaFoldDB" id="A0A4V3WBW8"/>
<feature type="chain" id="PRO_5020663339" evidence="1">
    <location>
        <begin position="25"/>
        <end position="179"/>
    </location>
</feature>
<keyword evidence="1" id="KW-0732">Signal</keyword>
<reference evidence="2 3" key="1">
    <citation type="submission" date="2019-04" db="EMBL/GenBank/DDBJ databases">
        <title>Azoarcus nasutitermitis sp. nov. isolated from termite nest.</title>
        <authorList>
            <person name="Lin S.-Y."/>
            <person name="Hameed A."/>
            <person name="Hsu Y.-H."/>
            <person name="Young C.-C."/>
        </authorList>
    </citation>
    <scope>NUCLEOTIDE SEQUENCE [LARGE SCALE GENOMIC DNA]</scope>
    <source>
        <strain evidence="2 3">CC-YHH838</strain>
    </source>
</reference>
<comment type="caution">
    <text evidence="2">The sequence shown here is derived from an EMBL/GenBank/DDBJ whole genome shotgun (WGS) entry which is preliminary data.</text>
</comment>
<protein>
    <submittedName>
        <fullName evidence="2">Integrating conjugative element protein</fullName>
    </submittedName>
</protein>
<dbReference type="OrthoDB" id="8560395at2"/>
<evidence type="ECO:0000313" key="3">
    <source>
        <dbReference type="Proteomes" id="UP000308430"/>
    </source>
</evidence>
<name>A0A4V3WBW8_9RHOO</name>
<dbReference type="InterPro" id="IPR021300">
    <property type="entry name" value="Integr_conj_element_PFL4695"/>
</dbReference>
<sequence>MTRRCFRFPLYGLVSILAMPAALAQSPALIVVDDYGGASALPYYEALDLQPRRDQAPPRIEVPRAPPGRSAEAAMLPVRSPTLSPGDVARRVIQAPGLKPLFLIGDDDRSRAWLQQRATILRDLGAVGIVVNVESAGALAALRGAADGLTLVPAPGDDLARRLDLRHYPVLVTSTGIEQ</sequence>
<keyword evidence="3" id="KW-1185">Reference proteome</keyword>
<dbReference type="Pfam" id="PF11072">
    <property type="entry name" value="DUF2859"/>
    <property type="match status" value="1"/>
</dbReference>
<dbReference type="Proteomes" id="UP000308430">
    <property type="component" value="Unassembled WGS sequence"/>
</dbReference>
<evidence type="ECO:0000256" key="1">
    <source>
        <dbReference type="SAM" id="SignalP"/>
    </source>
</evidence>
<dbReference type="EMBL" id="SSOC01000004">
    <property type="protein sequence ID" value="THF64849.1"/>
    <property type="molecule type" value="Genomic_DNA"/>
</dbReference>
<accession>A0A4V3WBW8</accession>
<dbReference type="RefSeq" id="WP_136348549.1">
    <property type="nucleotide sequence ID" value="NZ_SSOC01000004.1"/>
</dbReference>
<organism evidence="2 3">
    <name type="scientific">Pseudothauera nasutitermitis</name>
    <dbReference type="NCBI Taxonomy" id="2565930"/>
    <lineage>
        <taxon>Bacteria</taxon>
        <taxon>Pseudomonadati</taxon>
        <taxon>Pseudomonadota</taxon>
        <taxon>Betaproteobacteria</taxon>
        <taxon>Rhodocyclales</taxon>
        <taxon>Zoogloeaceae</taxon>
        <taxon>Pseudothauera</taxon>
    </lineage>
</organism>
<gene>
    <name evidence="2" type="ORF">E6C76_12500</name>
</gene>